<dbReference type="RefSeq" id="WP_259855864.1">
    <property type="nucleotide sequence ID" value="NZ_BAAAST010000139.1"/>
</dbReference>
<gene>
    <name evidence="2" type="ORF">Dfulv_25830</name>
</gene>
<dbReference type="SUPFAM" id="SSF54637">
    <property type="entry name" value="Thioesterase/thiol ester dehydrase-isomerase"/>
    <property type="match status" value="1"/>
</dbReference>
<sequence>MVDDSAAGRVGEPFTLDVERGKIREFARAVRSQNPDYLEAERPVVPPTFLTTAFFWQSGPSDPWEAVAMDQRKGLHAEQEYVFHGPPPRAGTRLTGRSRIESVTRKEGRSGTLTFAVMVTEFHDETGRLVATARLTGVETA</sequence>
<keyword evidence="3" id="KW-1185">Reference proteome</keyword>
<feature type="domain" description="FAS1-like dehydratase" evidence="1">
    <location>
        <begin position="7"/>
        <end position="132"/>
    </location>
</feature>
<dbReference type="InterPro" id="IPR039569">
    <property type="entry name" value="FAS1-like_DH_region"/>
</dbReference>
<reference evidence="2" key="1">
    <citation type="submission" date="2021-04" db="EMBL/GenBank/DDBJ databases">
        <authorList>
            <person name="Hartkoorn R.C."/>
            <person name="Beaudoing E."/>
            <person name="Hot D."/>
        </authorList>
    </citation>
    <scope>NUCLEOTIDE SEQUENCE</scope>
    <source>
        <strain evidence="2">NRRL B-16292</strain>
    </source>
</reference>
<evidence type="ECO:0000313" key="3">
    <source>
        <dbReference type="Proteomes" id="UP001059617"/>
    </source>
</evidence>
<evidence type="ECO:0000259" key="1">
    <source>
        <dbReference type="Pfam" id="PF13452"/>
    </source>
</evidence>
<proteinExistence type="predicted"/>
<dbReference type="EMBL" id="CP073720">
    <property type="protein sequence ID" value="UWP78602.1"/>
    <property type="molecule type" value="Genomic_DNA"/>
</dbReference>
<dbReference type="InterPro" id="IPR029069">
    <property type="entry name" value="HotDog_dom_sf"/>
</dbReference>
<dbReference type="Gene3D" id="3.10.129.10">
    <property type="entry name" value="Hotdog Thioesterase"/>
    <property type="match status" value="1"/>
</dbReference>
<accession>A0ABY5VLX5</accession>
<organism evidence="2 3">
    <name type="scientific">Dactylosporangium fulvum</name>
    <dbReference type="NCBI Taxonomy" id="53359"/>
    <lineage>
        <taxon>Bacteria</taxon>
        <taxon>Bacillati</taxon>
        <taxon>Actinomycetota</taxon>
        <taxon>Actinomycetes</taxon>
        <taxon>Micromonosporales</taxon>
        <taxon>Micromonosporaceae</taxon>
        <taxon>Dactylosporangium</taxon>
    </lineage>
</organism>
<reference evidence="2" key="2">
    <citation type="submission" date="2022-09" db="EMBL/GenBank/DDBJ databases">
        <title>Biosynthetic gene clusters of Dactylosporangioum fulvum.</title>
        <authorList>
            <person name="Caradec T."/>
        </authorList>
    </citation>
    <scope>NUCLEOTIDE SEQUENCE</scope>
    <source>
        <strain evidence="2">NRRL B-16292</strain>
    </source>
</reference>
<name>A0ABY5VLX5_9ACTN</name>
<evidence type="ECO:0000313" key="2">
    <source>
        <dbReference type="EMBL" id="UWP78602.1"/>
    </source>
</evidence>
<protein>
    <submittedName>
        <fullName evidence="2">MaoC family dehydratase N-terminal domain-containing protein</fullName>
    </submittedName>
</protein>
<dbReference type="Proteomes" id="UP001059617">
    <property type="component" value="Chromosome"/>
</dbReference>
<dbReference type="Pfam" id="PF13452">
    <property type="entry name" value="FAS1_DH_region"/>
    <property type="match status" value="1"/>
</dbReference>